<dbReference type="Proteomes" id="UP000001312">
    <property type="component" value="Unassembled WGS sequence"/>
</dbReference>
<dbReference type="InParanoid" id="A7ENV5"/>
<dbReference type="RefSeq" id="XP_001591558.1">
    <property type="nucleotide sequence ID" value="XM_001591508.1"/>
</dbReference>
<protein>
    <submittedName>
        <fullName evidence="1">Uncharacterized protein</fullName>
    </submittedName>
</protein>
<gene>
    <name evidence="1" type="ORF">SS1G_07004</name>
</gene>
<evidence type="ECO:0000313" key="2">
    <source>
        <dbReference type="Proteomes" id="UP000001312"/>
    </source>
</evidence>
<organism evidence="1 2">
    <name type="scientific">Sclerotinia sclerotiorum (strain ATCC 18683 / 1980 / Ss-1)</name>
    <name type="common">White mold</name>
    <name type="synonym">Whetzelinia sclerotiorum</name>
    <dbReference type="NCBI Taxonomy" id="665079"/>
    <lineage>
        <taxon>Eukaryota</taxon>
        <taxon>Fungi</taxon>
        <taxon>Dikarya</taxon>
        <taxon>Ascomycota</taxon>
        <taxon>Pezizomycotina</taxon>
        <taxon>Leotiomycetes</taxon>
        <taxon>Helotiales</taxon>
        <taxon>Sclerotiniaceae</taxon>
        <taxon>Sclerotinia</taxon>
    </lineage>
</organism>
<accession>A7ENV5</accession>
<dbReference type="EMBL" id="CH476629">
    <property type="protein sequence ID" value="EDO04521.1"/>
    <property type="molecule type" value="Genomic_DNA"/>
</dbReference>
<keyword evidence="2" id="KW-1185">Reference proteome</keyword>
<dbReference type="GeneID" id="5488105"/>
<evidence type="ECO:0000313" key="1">
    <source>
        <dbReference type="EMBL" id="EDO04521.1"/>
    </source>
</evidence>
<dbReference type="AlphaFoldDB" id="A7ENV5"/>
<name>A7ENV5_SCLS1</name>
<proteinExistence type="predicted"/>
<sequence length="67" mass="7757">MARQSFFQGKKPTKIRRVSVGGIGIMHRSIICTITQKLISKLEKLKDLRNRKKQKQKHQLSEGVKPE</sequence>
<dbReference type="KEGG" id="ssl:SS1G_07004"/>
<dbReference type="HOGENOM" id="CLU_2813966_0_0_1"/>
<reference evidence="2" key="1">
    <citation type="journal article" date="2011" name="PLoS Genet.">
        <title>Genomic analysis of the necrotrophic fungal pathogens Sclerotinia sclerotiorum and Botrytis cinerea.</title>
        <authorList>
            <person name="Amselem J."/>
            <person name="Cuomo C.A."/>
            <person name="van Kan J.A."/>
            <person name="Viaud M."/>
            <person name="Benito E.P."/>
            <person name="Couloux A."/>
            <person name="Coutinho P.M."/>
            <person name="de Vries R.P."/>
            <person name="Dyer P.S."/>
            <person name="Fillinger S."/>
            <person name="Fournier E."/>
            <person name="Gout L."/>
            <person name="Hahn M."/>
            <person name="Kohn L."/>
            <person name="Lapalu N."/>
            <person name="Plummer K.M."/>
            <person name="Pradier J.M."/>
            <person name="Quevillon E."/>
            <person name="Sharon A."/>
            <person name="Simon A."/>
            <person name="ten Have A."/>
            <person name="Tudzynski B."/>
            <person name="Tudzynski P."/>
            <person name="Wincker P."/>
            <person name="Andrew M."/>
            <person name="Anthouard V."/>
            <person name="Beever R.E."/>
            <person name="Beffa R."/>
            <person name="Benoit I."/>
            <person name="Bouzid O."/>
            <person name="Brault B."/>
            <person name="Chen Z."/>
            <person name="Choquer M."/>
            <person name="Collemare J."/>
            <person name="Cotton P."/>
            <person name="Danchin E.G."/>
            <person name="Da Silva C."/>
            <person name="Gautier A."/>
            <person name="Giraud C."/>
            <person name="Giraud T."/>
            <person name="Gonzalez C."/>
            <person name="Grossetete S."/>
            <person name="Guldener U."/>
            <person name="Henrissat B."/>
            <person name="Howlett B.J."/>
            <person name="Kodira C."/>
            <person name="Kretschmer M."/>
            <person name="Lappartient A."/>
            <person name="Leroch M."/>
            <person name="Levis C."/>
            <person name="Mauceli E."/>
            <person name="Neuveglise C."/>
            <person name="Oeser B."/>
            <person name="Pearson M."/>
            <person name="Poulain J."/>
            <person name="Poussereau N."/>
            <person name="Quesneville H."/>
            <person name="Rascle C."/>
            <person name="Schumacher J."/>
            <person name="Segurens B."/>
            <person name="Sexton A."/>
            <person name="Silva E."/>
            <person name="Sirven C."/>
            <person name="Soanes D.M."/>
            <person name="Talbot N.J."/>
            <person name="Templeton M."/>
            <person name="Yandava C."/>
            <person name="Yarden O."/>
            <person name="Zeng Q."/>
            <person name="Rollins J.A."/>
            <person name="Lebrun M.H."/>
            <person name="Dickman M."/>
        </authorList>
    </citation>
    <scope>NUCLEOTIDE SEQUENCE [LARGE SCALE GENOMIC DNA]</scope>
    <source>
        <strain evidence="2">ATCC 18683 / 1980 / Ss-1</strain>
    </source>
</reference>